<feature type="chain" id="PRO_5009619140" evidence="1">
    <location>
        <begin position="19"/>
        <end position="132"/>
    </location>
</feature>
<dbReference type="AlphaFoldDB" id="A0A1J1IPY1"/>
<dbReference type="Proteomes" id="UP000183832">
    <property type="component" value="Unassembled WGS sequence"/>
</dbReference>
<name>A0A1J1IPY1_9DIPT</name>
<gene>
    <name evidence="2" type="ORF">CLUMA_CG013821</name>
</gene>
<organism evidence="2 3">
    <name type="scientific">Clunio marinus</name>
    <dbReference type="NCBI Taxonomy" id="568069"/>
    <lineage>
        <taxon>Eukaryota</taxon>
        <taxon>Metazoa</taxon>
        <taxon>Ecdysozoa</taxon>
        <taxon>Arthropoda</taxon>
        <taxon>Hexapoda</taxon>
        <taxon>Insecta</taxon>
        <taxon>Pterygota</taxon>
        <taxon>Neoptera</taxon>
        <taxon>Endopterygota</taxon>
        <taxon>Diptera</taxon>
        <taxon>Nematocera</taxon>
        <taxon>Chironomoidea</taxon>
        <taxon>Chironomidae</taxon>
        <taxon>Clunio</taxon>
    </lineage>
</organism>
<dbReference type="EMBL" id="CVRI01000054">
    <property type="protein sequence ID" value="CRL00561.1"/>
    <property type="molecule type" value="Genomic_DNA"/>
</dbReference>
<keyword evidence="3" id="KW-1185">Reference proteome</keyword>
<proteinExistence type="predicted"/>
<evidence type="ECO:0000313" key="2">
    <source>
        <dbReference type="EMBL" id="CRL00561.1"/>
    </source>
</evidence>
<keyword evidence="1" id="KW-0732">Signal</keyword>
<feature type="signal peptide" evidence="1">
    <location>
        <begin position="1"/>
        <end position="18"/>
    </location>
</feature>
<reference evidence="2 3" key="1">
    <citation type="submission" date="2015-04" db="EMBL/GenBank/DDBJ databases">
        <authorList>
            <person name="Syromyatnikov M.Y."/>
            <person name="Popov V.N."/>
        </authorList>
    </citation>
    <scope>NUCLEOTIDE SEQUENCE [LARGE SCALE GENOMIC DNA]</scope>
</reference>
<sequence length="132" mass="15217">MLMLQALIIIISFHSSLLKVTSFEGNMQLSDFEADLCSKKSIPDNFKVTMYVLGIPCQCSYKQNGVFCYKSSEVMRLPDSFRRMLKYFDGKRELLTRIDMRHDTGKSCIEYEVMLEKKIPLNNKTIGVGNLK</sequence>
<evidence type="ECO:0000256" key="1">
    <source>
        <dbReference type="SAM" id="SignalP"/>
    </source>
</evidence>
<protein>
    <submittedName>
        <fullName evidence="2">CLUMA_CG013821, isoform A</fullName>
    </submittedName>
</protein>
<evidence type="ECO:0000313" key="3">
    <source>
        <dbReference type="Proteomes" id="UP000183832"/>
    </source>
</evidence>
<accession>A0A1J1IPY1</accession>